<gene>
    <name evidence="3" type="ORF">GCM10010269_36160</name>
</gene>
<feature type="coiled-coil region" evidence="1">
    <location>
        <begin position="335"/>
        <end position="369"/>
    </location>
</feature>
<protein>
    <recommendedName>
        <fullName evidence="5">PE-PGRS family protein</fullName>
    </recommendedName>
</protein>
<dbReference type="Proteomes" id="UP000606194">
    <property type="component" value="Unassembled WGS sequence"/>
</dbReference>
<evidence type="ECO:0000256" key="2">
    <source>
        <dbReference type="SAM" id="MobiDB-lite"/>
    </source>
</evidence>
<evidence type="ECO:0000313" key="4">
    <source>
        <dbReference type="Proteomes" id="UP000606194"/>
    </source>
</evidence>
<dbReference type="AlphaFoldDB" id="A0A918L492"/>
<evidence type="ECO:0000313" key="3">
    <source>
        <dbReference type="EMBL" id="GGR93921.1"/>
    </source>
</evidence>
<accession>A0A918L492</accession>
<sequence length="489" mass="55728">MEPKLVKYTLTEQQAAMFRQIAAASSAVPIAPKSSNTAWALEQRGLIKRSWRGSGHVAVVTSDGRYFLKHGKHPKEVQAEKERLAGDAEQAERAPADGAELIARLQSATIWKLTVPDPGPQTRGRWRAAFYDALHHDHVPGELKLRWTGRQRGDCVFTLVYEEAEKAAQPPPVPTIDVPDVLGRPHQLVRATRKALGRSKTVVDTRGTPEVISLHVSREQVDRALRIMHALLTEAESRGYQVETRTEHHRGQAVHQMVMVIVIRGHALPLAITEQTTKVPHEPSTQEIRQQQRNPWTRIPKYDHEFNGRLELGAPARSWYQNSYTYRDSARWTLESRLGHLLQDLEQRAAAAERRQREEELRKAEQRRRWYAAVAQARERQVERHREKVLVEQVEARHRAAEIRAFCRAARTRADGASAAAEELEWLQWAEAYADRIDPLCAQLVTPPDPPASREALRALLQGDLYAHPWPFDSKGRWTPPEEEVAQRP</sequence>
<evidence type="ECO:0008006" key="5">
    <source>
        <dbReference type="Google" id="ProtNLM"/>
    </source>
</evidence>
<keyword evidence="4" id="KW-1185">Reference proteome</keyword>
<feature type="region of interest" description="Disordered" evidence="2">
    <location>
        <begin position="469"/>
        <end position="489"/>
    </location>
</feature>
<proteinExistence type="predicted"/>
<organism evidence="3 4">
    <name type="scientific">Streptomyces humidus</name>
    <dbReference type="NCBI Taxonomy" id="52259"/>
    <lineage>
        <taxon>Bacteria</taxon>
        <taxon>Bacillati</taxon>
        <taxon>Actinomycetota</taxon>
        <taxon>Actinomycetes</taxon>
        <taxon>Kitasatosporales</taxon>
        <taxon>Streptomycetaceae</taxon>
        <taxon>Streptomyces</taxon>
    </lineage>
</organism>
<name>A0A918L492_9ACTN</name>
<dbReference type="EMBL" id="BMTL01000014">
    <property type="protein sequence ID" value="GGR93921.1"/>
    <property type="molecule type" value="Genomic_DNA"/>
</dbReference>
<reference evidence="3" key="2">
    <citation type="submission" date="2020-09" db="EMBL/GenBank/DDBJ databases">
        <authorList>
            <person name="Sun Q."/>
            <person name="Ohkuma M."/>
        </authorList>
    </citation>
    <scope>NUCLEOTIDE SEQUENCE</scope>
    <source>
        <strain evidence="3">JCM 4386</strain>
    </source>
</reference>
<comment type="caution">
    <text evidence="3">The sequence shown here is derived from an EMBL/GenBank/DDBJ whole genome shotgun (WGS) entry which is preliminary data.</text>
</comment>
<evidence type="ECO:0000256" key="1">
    <source>
        <dbReference type="SAM" id="Coils"/>
    </source>
</evidence>
<reference evidence="3" key="1">
    <citation type="journal article" date="2014" name="Int. J. Syst. Evol. Microbiol.">
        <title>Complete genome sequence of Corynebacterium casei LMG S-19264T (=DSM 44701T), isolated from a smear-ripened cheese.</title>
        <authorList>
            <consortium name="US DOE Joint Genome Institute (JGI-PGF)"/>
            <person name="Walter F."/>
            <person name="Albersmeier A."/>
            <person name="Kalinowski J."/>
            <person name="Ruckert C."/>
        </authorList>
    </citation>
    <scope>NUCLEOTIDE SEQUENCE</scope>
    <source>
        <strain evidence="3">JCM 4386</strain>
    </source>
</reference>
<keyword evidence="1" id="KW-0175">Coiled coil</keyword>